<dbReference type="InterPro" id="IPR001611">
    <property type="entry name" value="Leu-rich_rpt"/>
</dbReference>
<dbReference type="PANTHER" id="PTHR45752:SF187">
    <property type="entry name" value="LEUCINE-RICH REPEAT AND IQ DOMAIN-CONTAINING PROTEIN 4"/>
    <property type="match status" value="1"/>
</dbReference>
<dbReference type="Gene3D" id="1.10.510.10">
    <property type="entry name" value="Transferase(Phosphotransferase) domain 1"/>
    <property type="match status" value="1"/>
</dbReference>
<reference evidence="5 6" key="1">
    <citation type="submission" date="2021-01" db="EMBL/GenBank/DDBJ databases">
        <title>Genome sequence of Shewanella schlegeliana JCM 11561.</title>
        <authorList>
            <person name="Zhang H."/>
            <person name="Li C."/>
        </authorList>
    </citation>
    <scope>NUCLEOTIDE SEQUENCE [LARGE SCALE GENOMIC DNA]</scope>
    <source>
        <strain evidence="5 6">JCM 11561</strain>
    </source>
</reference>
<dbReference type="InterPro" id="IPR050715">
    <property type="entry name" value="LRR-SigEffector_domain"/>
</dbReference>
<keyword evidence="3" id="KW-0547">Nucleotide-binding</keyword>
<evidence type="ECO:0000259" key="4">
    <source>
        <dbReference type="PROSITE" id="PS50011"/>
    </source>
</evidence>
<feature type="domain" description="Protein kinase" evidence="4">
    <location>
        <begin position="210"/>
        <end position="459"/>
    </location>
</feature>
<dbReference type="InterPro" id="IPR003591">
    <property type="entry name" value="Leu-rich_rpt_typical-subtyp"/>
</dbReference>
<dbReference type="EMBL" id="JAESVD010000005">
    <property type="protein sequence ID" value="MBL4913486.1"/>
    <property type="molecule type" value="Genomic_DNA"/>
</dbReference>
<keyword evidence="1" id="KW-0433">Leucine-rich repeat</keyword>
<dbReference type="Proteomes" id="UP000604898">
    <property type="component" value="Unassembled WGS sequence"/>
</dbReference>
<dbReference type="Gene3D" id="3.80.10.10">
    <property type="entry name" value="Ribonuclease Inhibitor"/>
    <property type="match status" value="2"/>
</dbReference>
<keyword evidence="6" id="KW-1185">Reference proteome</keyword>
<comment type="caution">
    <text evidence="5">The sequence shown here is derived from an EMBL/GenBank/DDBJ whole genome shotgun (WGS) entry which is preliminary data.</text>
</comment>
<dbReference type="RefSeq" id="WP_202721752.1">
    <property type="nucleotide sequence ID" value="NZ_BPEX01000009.1"/>
</dbReference>
<organism evidence="5 6">
    <name type="scientific">Shewanella schlegeliana</name>
    <dbReference type="NCBI Taxonomy" id="190308"/>
    <lineage>
        <taxon>Bacteria</taxon>
        <taxon>Pseudomonadati</taxon>
        <taxon>Pseudomonadota</taxon>
        <taxon>Gammaproteobacteria</taxon>
        <taxon>Alteromonadales</taxon>
        <taxon>Shewanellaceae</taxon>
        <taxon>Shewanella</taxon>
    </lineage>
</organism>
<gene>
    <name evidence="5" type="ORF">JMA39_10070</name>
</gene>
<dbReference type="InterPro" id="IPR017441">
    <property type="entry name" value="Protein_kinase_ATP_BS"/>
</dbReference>
<evidence type="ECO:0000256" key="2">
    <source>
        <dbReference type="ARBA" id="ARBA00022737"/>
    </source>
</evidence>
<dbReference type="PROSITE" id="PS51450">
    <property type="entry name" value="LRR"/>
    <property type="match status" value="1"/>
</dbReference>
<dbReference type="InterPro" id="IPR000719">
    <property type="entry name" value="Prot_kinase_dom"/>
</dbReference>
<dbReference type="SMART" id="SM00364">
    <property type="entry name" value="LRR_BAC"/>
    <property type="match status" value="4"/>
</dbReference>
<dbReference type="InterPro" id="IPR011009">
    <property type="entry name" value="Kinase-like_dom_sf"/>
</dbReference>
<dbReference type="Pfam" id="PF13855">
    <property type="entry name" value="LRR_8"/>
    <property type="match status" value="2"/>
</dbReference>
<feature type="binding site" evidence="3">
    <location>
        <position position="246"/>
    </location>
    <ligand>
        <name>ATP</name>
        <dbReference type="ChEBI" id="CHEBI:30616"/>
    </ligand>
</feature>
<evidence type="ECO:0000256" key="3">
    <source>
        <dbReference type="PROSITE-ProRule" id="PRU10141"/>
    </source>
</evidence>
<keyword evidence="5" id="KW-0418">Kinase</keyword>
<dbReference type="PROSITE" id="PS50011">
    <property type="entry name" value="PROTEIN_KINASE_DOM"/>
    <property type="match status" value="1"/>
</dbReference>
<dbReference type="Pfam" id="PF07714">
    <property type="entry name" value="PK_Tyr_Ser-Thr"/>
    <property type="match status" value="1"/>
</dbReference>
<keyword evidence="3" id="KW-0067">ATP-binding</keyword>
<accession>A0ABS1SY57</accession>
<dbReference type="InterPro" id="IPR001245">
    <property type="entry name" value="Ser-Thr/Tyr_kinase_cat_dom"/>
</dbReference>
<sequence length="459" mass="50868">MHTIEQLTSGQLKGITRLQLSKGLTTFPEEIFELADTLEILDLSDNQLTHLPDDFARLHQLKILFLTNNCFETVPSVLASCPKLEMISFKSNKLTLLPEKALPDNTRWLILTDNHLESLPEDMGRLHRLQKLALAGNKLTCLPESMAKCTKLELARLSANAFKVLPDWLFQLPLLSWLALDGSPFIPQQELADKGVINVASMPSVSLDDLALIQVIGQGASGVIYRAKWLKQPVELTGTPLDIAVKIFKGEVTSDGYPKDELANCLQAGQHGNLIKVIAQLNQADKSGLVMELIPSHFQNLGLPPSLDTCTRDTFSDGSQFELQTILNILKQMASGLTHLHQNRVSHGDIYAHNTMYNSNAEILFGDFGAATNLSQLPLLQREAMEAIEVRALGCLIEDLVEHCLQNPTEVSQTVLAKLLKLKQACLQPNLGLRPSFTEVEEQLLQLMEQLETELCQSV</sequence>
<name>A0ABS1SY57_9GAMM</name>
<dbReference type="PANTHER" id="PTHR45752">
    <property type="entry name" value="LEUCINE-RICH REPEAT-CONTAINING"/>
    <property type="match status" value="1"/>
</dbReference>
<keyword evidence="5" id="KW-0808">Transferase</keyword>
<dbReference type="SUPFAM" id="SSF52058">
    <property type="entry name" value="L domain-like"/>
    <property type="match status" value="1"/>
</dbReference>
<proteinExistence type="predicted"/>
<dbReference type="SUPFAM" id="SSF56112">
    <property type="entry name" value="Protein kinase-like (PK-like)"/>
    <property type="match status" value="1"/>
</dbReference>
<dbReference type="GO" id="GO:0016301">
    <property type="term" value="F:kinase activity"/>
    <property type="evidence" value="ECO:0007669"/>
    <property type="project" value="UniProtKB-KW"/>
</dbReference>
<keyword evidence="2" id="KW-0677">Repeat</keyword>
<evidence type="ECO:0000313" key="5">
    <source>
        <dbReference type="EMBL" id="MBL4913486.1"/>
    </source>
</evidence>
<dbReference type="Gene3D" id="3.30.200.20">
    <property type="entry name" value="Phosphorylase Kinase, domain 1"/>
    <property type="match status" value="1"/>
</dbReference>
<protein>
    <submittedName>
        <fullName evidence="5">Protein kinase</fullName>
    </submittedName>
</protein>
<evidence type="ECO:0000313" key="6">
    <source>
        <dbReference type="Proteomes" id="UP000604898"/>
    </source>
</evidence>
<dbReference type="PROSITE" id="PS00107">
    <property type="entry name" value="PROTEIN_KINASE_ATP"/>
    <property type="match status" value="1"/>
</dbReference>
<dbReference type="SMART" id="SM00369">
    <property type="entry name" value="LRR_TYP"/>
    <property type="match status" value="5"/>
</dbReference>
<dbReference type="InterPro" id="IPR032675">
    <property type="entry name" value="LRR_dom_sf"/>
</dbReference>
<evidence type="ECO:0000256" key="1">
    <source>
        <dbReference type="ARBA" id="ARBA00022614"/>
    </source>
</evidence>